<gene>
    <name evidence="2" type="ORF">NEMBOFW57_003334</name>
</gene>
<evidence type="ECO:0000259" key="1">
    <source>
        <dbReference type="Pfam" id="PF25482"/>
    </source>
</evidence>
<reference evidence="2" key="1">
    <citation type="submission" date="2023-02" db="EMBL/GenBank/DDBJ databases">
        <authorList>
            <person name="Palmer J.M."/>
        </authorList>
    </citation>
    <scope>NUCLEOTIDE SEQUENCE</scope>
    <source>
        <strain evidence="2">FW57</strain>
    </source>
</reference>
<dbReference type="Pfam" id="PF25482">
    <property type="entry name" value="DUF7905"/>
    <property type="match status" value="1"/>
</dbReference>
<organism evidence="2 3">
    <name type="scientific">Staphylotrichum longicolle</name>
    <dbReference type="NCBI Taxonomy" id="669026"/>
    <lineage>
        <taxon>Eukaryota</taxon>
        <taxon>Fungi</taxon>
        <taxon>Dikarya</taxon>
        <taxon>Ascomycota</taxon>
        <taxon>Pezizomycotina</taxon>
        <taxon>Sordariomycetes</taxon>
        <taxon>Sordariomycetidae</taxon>
        <taxon>Sordariales</taxon>
        <taxon>Chaetomiaceae</taxon>
        <taxon>Staphylotrichum</taxon>
    </lineage>
</organism>
<dbReference type="Proteomes" id="UP001197093">
    <property type="component" value="Unassembled WGS sequence"/>
</dbReference>
<accession>A0AAD4F9Q4</accession>
<dbReference type="AlphaFoldDB" id="A0AAD4F9Q4"/>
<name>A0AAD4F9Q4_9PEZI</name>
<dbReference type="EMBL" id="JAHCVI010000001">
    <property type="protein sequence ID" value="KAG7293288.1"/>
    <property type="molecule type" value="Genomic_DNA"/>
</dbReference>
<protein>
    <recommendedName>
        <fullName evidence="1">DUF7905 domain-containing protein</fullName>
    </recommendedName>
</protein>
<sequence>MDASGLSFNDARTPSNGWGKLDLVKRLNTHHRENQNIHFTKVLSTYACDIEDMINTTSDRTRLWEQAPASAWTIYSFHCSLRSAEQLDRFIVDIEDDGSSSGVFSYSIRLHNDSPNRDKPLPIFIHAIRHHWDVQIVTSHVKADEIEIAYGPFARSLLLSLGVSHRKSDAPELKFGVHSNFDAVEVNDVRVLTKWRHLSLDRRSALEITEVQQLHMEPYAEGMFSESWENPWEGKLARPLSARETKENRDKGDVPLWYEAAVVSLELEALCQQNSLLGIGEKADWDAEDLKGRGLFSTLYGPALQMVTKMDHVGRRDDNRLSAEYGPLLRRANDPPRHVPGFLAAQVQGQAQSRALVACTFVHAYLSIAVMV</sequence>
<evidence type="ECO:0000313" key="3">
    <source>
        <dbReference type="Proteomes" id="UP001197093"/>
    </source>
</evidence>
<evidence type="ECO:0000313" key="2">
    <source>
        <dbReference type="EMBL" id="KAG7293288.1"/>
    </source>
</evidence>
<comment type="caution">
    <text evidence="2">The sequence shown here is derived from an EMBL/GenBank/DDBJ whole genome shotgun (WGS) entry which is preliminary data.</text>
</comment>
<dbReference type="InterPro" id="IPR057227">
    <property type="entry name" value="DUF7905"/>
</dbReference>
<feature type="domain" description="DUF7905" evidence="1">
    <location>
        <begin position="32"/>
        <end position="289"/>
    </location>
</feature>
<proteinExistence type="predicted"/>
<keyword evidence="3" id="KW-1185">Reference proteome</keyword>